<feature type="transmembrane region" description="Helical" evidence="10">
    <location>
        <begin position="317"/>
        <end position="337"/>
    </location>
</feature>
<evidence type="ECO:0000256" key="3">
    <source>
        <dbReference type="ARBA" id="ARBA00022502"/>
    </source>
</evidence>
<evidence type="ECO:0000256" key="8">
    <source>
        <dbReference type="ARBA" id="ARBA00022989"/>
    </source>
</evidence>
<feature type="transmembrane region" description="Helical" evidence="10">
    <location>
        <begin position="223"/>
        <end position="246"/>
    </location>
</feature>
<accession>A0A6J7IDU1</accession>
<evidence type="ECO:0000256" key="4">
    <source>
        <dbReference type="ARBA" id="ARBA00022676"/>
    </source>
</evidence>
<comment type="subcellular location">
    <subcellularLocation>
        <location evidence="1">Endoplasmic reticulum membrane</location>
        <topology evidence="1">Multi-pass membrane protein</topology>
    </subcellularLocation>
</comment>
<keyword evidence="9 10" id="KW-0472">Membrane</keyword>
<evidence type="ECO:0000256" key="9">
    <source>
        <dbReference type="ARBA" id="ARBA00023136"/>
    </source>
</evidence>
<gene>
    <name evidence="11" type="ORF">UFOPK3684_00823</name>
</gene>
<keyword evidence="6 10" id="KW-0812">Transmembrane</keyword>
<comment type="pathway">
    <text evidence="2">Glycolipid biosynthesis; glycosylphosphatidylinositol-anchor biosynthesis.</text>
</comment>
<evidence type="ECO:0000256" key="5">
    <source>
        <dbReference type="ARBA" id="ARBA00022679"/>
    </source>
</evidence>
<sequence>MNGILSRPALLLSSLKSRLSPELWFILKVFVISRALYYSVTAVVLYEKGLGFKPKILCQYDCGWYTSITAHGYMTTALTHRQVGAANWAFFPLHPLVVKAVSDLTRIHLLGVAYLLGNLFLLGALIYIYKYLSGQFSPKSARYTVILIALSPVNVYFTSFYTESLFLLLSSATIYYVTQRRWLLAGSLGLLLGATRNTGFLVGLIFVAFYLFNKDWRREDSQLRNFIVSLLLLPLGLISYMVFLHYRTGDFLAFYHAQKAGWGWHQNTSPFWIIDSVKWLLYPIKSGSAYTIIFHSILVVACFTCLYFLLKRRYIELLVLLPITVFTLNSQMFSYRYFLGLYPIYLMFSLLSENRKWLIRLLISGEVLVLPFAAYLWVTGFGPV</sequence>
<evidence type="ECO:0000256" key="7">
    <source>
        <dbReference type="ARBA" id="ARBA00022824"/>
    </source>
</evidence>
<evidence type="ECO:0000256" key="1">
    <source>
        <dbReference type="ARBA" id="ARBA00004477"/>
    </source>
</evidence>
<dbReference type="PANTHER" id="PTHR12468">
    <property type="entry name" value="GPI MANNOSYLTRANSFERASE 2"/>
    <property type="match status" value="1"/>
</dbReference>
<dbReference type="AlphaFoldDB" id="A0A6J7IDU1"/>
<feature type="transmembrane region" description="Helical" evidence="10">
    <location>
        <begin position="107"/>
        <end position="129"/>
    </location>
</feature>
<keyword evidence="7" id="KW-0256">Endoplasmic reticulum</keyword>
<dbReference type="GO" id="GO:0031501">
    <property type="term" value="C:mannosyltransferase complex"/>
    <property type="evidence" value="ECO:0007669"/>
    <property type="project" value="TreeGrafter"/>
</dbReference>
<feature type="transmembrane region" description="Helical" evidence="10">
    <location>
        <begin position="357"/>
        <end position="378"/>
    </location>
</feature>
<dbReference type="GO" id="GO:0005789">
    <property type="term" value="C:endoplasmic reticulum membrane"/>
    <property type="evidence" value="ECO:0007669"/>
    <property type="project" value="UniProtKB-SubCell"/>
</dbReference>
<dbReference type="GO" id="GO:0006506">
    <property type="term" value="P:GPI anchor biosynthetic process"/>
    <property type="evidence" value="ECO:0007669"/>
    <property type="project" value="UniProtKB-UniPathway"/>
</dbReference>
<evidence type="ECO:0000256" key="6">
    <source>
        <dbReference type="ARBA" id="ARBA00022692"/>
    </source>
</evidence>
<feature type="transmembrane region" description="Helical" evidence="10">
    <location>
        <begin position="23"/>
        <end position="46"/>
    </location>
</feature>
<proteinExistence type="predicted"/>
<evidence type="ECO:0000256" key="10">
    <source>
        <dbReference type="SAM" id="Phobius"/>
    </source>
</evidence>
<dbReference type="GO" id="GO:0004376">
    <property type="term" value="F:GPI mannosyltransferase activity"/>
    <property type="evidence" value="ECO:0007669"/>
    <property type="project" value="InterPro"/>
</dbReference>
<dbReference type="UniPathway" id="UPA00196"/>
<dbReference type="EMBL" id="CAFBMZ010000052">
    <property type="protein sequence ID" value="CAB4928544.1"/>
    <property type="molecule type" value="Genomic_DNA"/>
</dbReference>
<organism evidence="11">
    <name type="scientific">freshwater metagenome</name>
    <dbReference type="NCBI Taxonomy" id="449393"/>
    <lineage>
        <taxon>unclassified sequences</taxon>
        <taxon>metagenomes</taxon>
        <taxon>ecological metagenomes</taxon>
    </lineage>
</organism>
<feature type="transmembrane region" description="Helical" evidence="10">
    <location>
        <begin position="182"/>
        <end position="211"/>
    </location>
</feature>
<evidence type="ECO:0000313" key="11">
    <source>
        <dbReference type="EMBL" id="CAB4928544.1"/>
    </source>
</evidence>
<dbReference type="PANTHER" id="PTHR12468:SF2">
    <property type="entry name" value="GPI MANNOSYLTRANSFERASE 2"/>
    <property type="match status" value="1"/>
</dbReference>
<protein>
    <submittedName>
        <fullName evidence="11">Unannotated protein</fullName>
    </submittedName>
</protein>
<dbReference type="Pfam" id="PF04188">
    <property type="entry name" value="Mannosyl_trans2"/>
    <property type="match status" value="1"/>
</dbReference>
<keyword evidence="4" id="KW-0328">Glycosyltransferase</keyword>
<dbReference type="InterPro" id="IPR007315">
    <property type="entry name" value="PIG-V/Gpi18"/>
</dbReference>
<evidence type="ECO:0000256" key="2">
    <source>
        <dbReference type="ARBA" id="ARBA00004687"/>
    </source>
</evidence>
<name>A0A6J7IDU1_9ZZZZ</name>
<reference evidence="11" key="1">
    <citation type="submission" date="2020-05" db="EMBL/GenBank/DDBJ databases">
        <authorList>
            <person name="Chiriac C."/>
            <person name="Salcher M."/>
            <person name="Ghai R."/>
            <person name="Kavagutti S V."/>
        </authorList>
    </citation>
    <scope>NUCLEOTIDE SEQUENCE</scope>
</reference>
<keyword evidence="8 10" id="KW-1133">Transmembrane helix</keyword>
<keyword evidence="5" id="KW-0808">Transferase</keyword>
<dbReference type="GO" id="GO:0000009">
    <property type="term" value="F:alpha-1,6-mannosyltransferase activity"/>
    <property type="evidence" value="ECO:0007669"/>
    <property type="project" value="InterPro"/>
</dbReference>
<keyword evidence="3" id="KW-0337">GPI-anchor biosynthesis</keyword>
<feature type="transmembrane region" description="Helical" evidence="10">
    <location>
        <begin position="289"/>
        <end position="310"/>
    </location>
</feature>